<comment type="similarity">
    <text evidence="1">Belongs to the cytochrome P450 family.</text>
</comment>
<dbReference type="HOGENOM" id="CLU_2707944_0_0_1"/>
<dbReference type="STRING" id="126957.T1JIM8"/>
<dbReference type="Pfam" id="PF00067">
    <property type="entry name" value="p450"/>
    <property type="match status" value="1"/>
</dbReference>
<evidence type="ECO:0000256" key="1">
    <source>
        <dbReference type="ARBA" id="ARBA00010617"/>
    </source>
</evidence>
<dbReference type="EnsemblMetazoa" id="SMAR013709-RA">
    <property type="protein sequence ID" value="SMAR013709-PA"/>
    <property type="gene ID" value="SMAR013709"/>
</dbReference>
<dbReference type="Proteomes" id="UP000014500">
    <property type="component" value="Unassembled WGS sequence"/>
</dbReference>
<dbReference type="InterPro" id="IPR036396">
    <property type="entry name" value="Cyt_P450_sf"/>
</dbReference>
<evidence type="ECO:0008006" key="5">
    <source>
        <dbReference type="Google" id="ProtNLM"/>
    </source>
</evidence>
<name>T1JIM8_STRMM</name>
<dbReference type="InterPro" id="IPR001128">
    <property type="entry name" value="Cyt_P450"/>
</dbReference>
<evidence type="ECO:0000313" key="4">
    <source>
        <dbReference type="Proteomes" id="UP000014500"/>
    </source>
</evidence>
<protein>
    <recommendedName>
        <fullName evidence="5">Cytochrome P450</fullName>
    </recommendedName>
</protein>
<reference evidence="3" key="2">
    <citation type="submission" date="2015-02" db="UniProtKB">
        <authorList>
            <consortium name="EnsemblMetazoa"/>
        </authorList>
    </citation>
    <scope>IDENTIFICATION</scope>
</reference>
<accession>T1JIM8</accession>
<keyword evidence="4" id="KW-1185">Reference proteome</keyword>
<proteinExistence type="inferred from homology"/>
<dbReference type="EMBL" id="JH431477">
    <property type="status" value="NOT_ANNOTATED_CDS"/>
    <property type="molecule type" value="Genomic_DNA"/>
</dbReference>
<keyword evidence="2" id="KW-0503">Monooxygenase</keyword>
<dbReference type="AlphaFoldDB" id="T1JIM8"/>
<evidence type="ECO:0000256" key="2">
    <source>
        <dbReference type="ARBA" id="ARBA00023033"/>
    </source>
</evidence>
<evidence type="ECO:0000313" key="3">
    <source>
        <dbReference type="EnsemblMetazoa" id="SMAR013709-PA"/>
    </source>
</evidence>
<organism evidence="3 4">
    <name type="scientific">Strigamia maritima</name>
    <name type="common">European centipede</name>
    <name type="synonym">Geophilus maritimus</name>
    <dbReference type="NCBI Taxonomy" id="126957"/>
    <lineage>
        <taxon>Eukaryota</taxon>
        <taxon>Metazoa</taxon>
        <taxon>Ecdysozoa</taxon>
        <taxon>Arthropoda</taxon>
        <taxon>Myriapoda</taxon>
        <taxon>Chilopoda</taxon>
        <taxon>Pleurostigmophora</taxon>
        <taxon>Geophilomorpha</taxon>
        <taxon>Linotaeniidae</taxon>
        <taxon>Strigamia</taxon>
    </lineage>
</organism>
<dbReference type="GO" id="GO:0016705">
    <property type="term" value="F:oxidoreductase activity, acting on paired donors, with incorporation or reduction of molecular oxygen"/>
    <property type="evidence" value="ECO:0007669"/>
    <property type="project" value="InterPro"/>
</dbReference>
<reference evidence="4" key="1">
    <citation type="submission" date="2011-05" db="EMBL/GenBank/DDBJ databases">
        <authorList>
            <person name="Richards S.R."/>
            <person name="Qu J."/>
            <person name="Jiang H."/>
            <person name="Jhangiani S.N."/>
            <person name="Agravi P."/>
            <person name="Goodspeed R."/>
            <person name="Gross S."/>
            <person name="Mandapat C."/>
            <person name="Jackson L."/>
            <person name="Mathew T."/>
            <person name="Pu L."/>
            <person name="Thornton R."/>
            <person name="Saada N."/>
            <person name="Wilczek-Boney K.B."/>
            <person name="Lee S."/>
            <person name="Kovar C."/>
            <person name="Wu Y."/>
            <person name="Scherer S.E."/>
            <person name="Worley K.C."/>
            <person name="Muzny D.M."/>
            <person name="Gibbs R."/>
        </authorList>
    </citation>
    <scope>NUCLEOTIDE SEQUENCE</scope>
    <source>
        <strain evidence="4">Brora</strain>
    </source>
</reference>
<keyword evidence="2" id="KW-0560">Oxidoreductase</keyword>
<sequence>MTPSCDEKLKRHAMCAYSKRQCIGIALARMQLFLYITSLLQHFSFTSSEYVSLDCIFALVLEPIRHKICVTMR</sequence>
<dbReference type="GO" id="GO:0005506">
    <property type="term" value="F:iron ion binding"/>
    <property type="evidence" value="ECO:0007669"/>
    <property type="project" value="InterPro"/>
</dbReference>
<dbReference type="SUPFAM" id="SSF48264">
    <property type="entry name" value="Cytochrome P450"/>
    <property type="match status" value="1"/>
</dbReference>
<dbReference type="GO" id="GO:0004497">
    <property type="term" value="F:monooxygenase activity"/>
    <property type="evidence" value="ECO:0007669"/>
    <property type="project" value="UniProtKB-KW"/>
</dbReference>
<dbReference type="GO" id="GO:0020037">
    <property type="term" value="F:heme binding"/>
    <property type="evidence" value="ECO:0007669"/>
    <property type="project" value="InterPro"/>
</dbReference>
<dbReference type="Gene3D" id="1.10.630.10">
    <property type="entry name" value="Cytochrome P450"/>
    <property type="match status" value="1"/>
</dbReference>